<dbReference type="STRING" id="1618023.UH38_10690"/>
<dbReference type="EMBL" id="JYON01000009">
    <property type="protein sequence ID" value="KJH71839.1"/>
    <property type="molecule type" value="Genomic_DNA"/>
</dbReference>
<keyword evidence="2" id="KW-1185">Reference proteome</keyword>
<dbReference type="GO" id="GO:0008168">
    <property type="term" value="F:methyltransferase activity"/>
    <property type="evidence" value="ECO:0007669"/>
    <property type="project" value="UniProtKB-KW"/>
</dbReference>
<organism evidence="1 2">
    <name type="scientific">Aliterella atlantica CENA595</name>
    <dbReference type="NCBI Taxonomy" id="1618023"/>
    <lineage>
        <taxon>Bacteria</taxon>
        <taxon>Bacillati</taxon>
        <taxon>Cyanobacteriota</taxon>
        <taxon>Cyanophyceae</taxon>
        <taxon>Chroococcidiopsidales</taxon>
        <taxon>Aliterellaceae</taxon>
        <taxon>Aliterella</taxon>
    </lineage>
</organism>
<dbReference type="OrthoDB" id="9790457at2"/>
<proteinExistence type="predicted"/>
<name>A0A0D8ZTQ4_9CYAN</name>
<dbReference type="RefSeq" id="WP_045054646.1">
    <property type="nucleotide sequence ID" value="NZ_CAWMDP010000042.1"/>
</dbReference>
<evidence type="ECO:0000313" key="1">
    <source>
        <dbReference type="EMBL" id="KJH71839.1"/>
    </source>
</evidence>
<evidence type="ECO:0000313" key="2">
    <source>
        <dbReference type="Proteomes" id="UP000032452"/>
    </source>
</evidence>
<keyword evidence="1" id="KW-0489">Methyltransferase</keyword>
<keyword evidence="1" id="KW-0808">Transferase</keyword>
<dbReference type="Gene3D" id="3.40.50.150">
    <property type="entry name" value="Vaccinia Virus protein VP39"/>
    <property type="match status" value="1"/>
</dbReference>
<dbReference type="AlphaFoldDB" id="A0A0D8ZTQ4"/>
<comment type="caution">
    <text evidence="1">The sequence shown here is derived from an EMBL/GenBank/DDBJ whole genome shotgun (WGS) entry which is preliminary data.</text>
</comment>
<dbReference type="Pfam" id="PF13489">
    <property type="entry name" value="Methyltransf_23"/>
    <property type="match status" value="1"/>
</dbReference>
<sequence>METTASKHDYGYSNSNAGHHHAYLLPVLLPMLRTHTERSDAKKLRVLDLGCGNGSLSNAIAQNGYEVVGIEESDSGFKFACQSYLDCQFIQASIYDLPYSQLADAFDIVISSEVIEHLFYPRELLKNAKKCLKPNGSLILTTPYHGYFKNLSLAATNKMDNHFTALRDGGHIKFFSVKTLTSLLILEGYTDINFSFAGRLPYLWKSMLCSCTPTKE</sequence>
<dbReference type="SUPFAM" id="SSF53335">
    <property type="entry name" value="S-adenosyl-L-methionine-dependent methyltransferases"/>
    <property type="match status" value="1"/>
</dbReference>
<dbReference type="Proteomes" id="UP000032452">
    <property type="component" value="Unassembled WGS sequence"/>
</dbReference>
<protein>
    <submittedName>
        <fullName evidence="1">Methyltransferase</fullName>
    </submittedName>
</protein>
<reference evidence="1 2" key="1">
    <citation type="submission" date="2015-02" db="EMBL/GenBank/DDBJ databases">
        <title>Draft genome of a novel marine cyanobacterium (Chroococcales) isolated from South Atlantic Ocean.</title>
        <authorList>
            <person name="Rigonato J."/>
            <person name="Alvarenga D.O."/>
            <person name="Branco L.H."/>
            <person name="Varani A.M."/>
            <person name="Brandini F.P."/>
            <person name="Fiore M.F."/>
        </authorList>
    </citation>
    <scope>NUCLEOTIDE SEQUENCE [LARGE SCALE GENOMIC DNA]</scope>
    <source>
        <strain evidence="1 2">CENA595</strain>
    </source>
</reference>
<dbReference type="GO" id="GO:0032259">
    <property type="term" value="P:methylation"/>
    <property type="evidence" value="ECO:0007669"/>
    <property type="project" value="UniProtKB-KW"/>
</dbReference>
<gene>
    <name evidence="1" type="ORF">UH38_10690</name>
</gene>
<dbReference type="CDD" id="cd02440">
    <property type="entry name" value="AdoMet_MTases"/>
    <property type="match status" value="1"/>
</dbReference>
<dbReference type="PANTHER" id="PTHR43861">
    <property type="entry name" value="TRANS-ACONITATE 2-METHYLTRANSFERASE-RELATED"/>
    <property type="match status" value="1"/>
</dbReference>
<dbReference type="InterPro" id="IPR029063">
    <property type="entry name" value="SAM-dependent_MTases_sf"/>
</dbReference>
<accession>A0A0D8ZTQ4</accession>